<evidence type="ECO:0000256" key="1">
    <source>
        <dbReference type="ARBA" id="ARBA00007484"/>
    </source>
</evidence>
<dbReference type="InterPro" id="IPR036390">
    <property type="entry name" value="WH_DNA-bd_sf"/>
</dbReference>
<evidence type="ECO:0000259" key="13">
    <source>
        <dbReference type="Pfam" id="PF00717"/>
    </source>
</evidence>
<dbReference type="InterPro" id="IPR015927">
    <property type="entry name" value="Peptidase_S24_S26A/B/C"/>
</dbReference>
<evidence type="ECO:0000313" key="16">
    <source>
        <dbReference type="Proteomes" id="UP000177723"/>
    </source>
</evidence>
<keyword evidence="9" id="KW-0804">Transcription</keyword>
<evidence type="ECO:0000256" key="5">
    <source>
        <dbReference type="ARBA" id="ARBA00022801"/>
    </source>
</evidence>
<keyword evidence="6 12" id="KW-0068">Autocatalytic cleavage</keyword>
<evidence type="ECO:0000256" key="3">
    <source>
        <dbReference type="ARBA" id="ARBA00022705"/>
    </source>
</evidence>
<dbReference type="InterPro" id="IPR036388">
    <property type="entry name" value="WH-like_DNA-bd_sf"/>
</dbReference>
<dbReference type="PANTHER" id="PTHR33516">
    <property type="entry name" value="LEXA REPRESSOR"/>
    <property type="match status" value="1"/>
</dbReference>
<dbReference type="InterPro" id="IPR039418">
    <property type="entry name" value="LexA-like"/>
</dbReference>
<gene>
    <name evidence="15" type="ORF">A3F23_02485</name>
</gene>
<keyword evidence="3" id="KW-0235">DNA replication</keyword>
<dbReference type="GO" id="GO:0006260">
    <property type="term" value="P:DNA replication"/>
    <property type="evidence" value="ECO:0007669"/>
    <property type="project" value="UniProtKB-KW"/>
</dbReference>
<dbReference type="InterPro" id="IPR036286">
    <property type="entry name" value="LexA/Signal_pep-like_sf"/>
</dbReference>
<dbReference type="SUPFAM" id="SSF46785">
    <property type="entry name" value="Winged helix' DNA-binding domain"/>
    <property type="match status" value="1"/>
</dbReference>
<feature type="domain" description="Peptidase S24/S26A/S26B/S26C" evidence="13">
    <location>
        <begin position="83"/>
        <end position="199"/>
    </location>
</feature>
<evidence type="ECO:0000256" key="8">
    <source>
        <dbReference type="ARBA" id="ARBA00023125"/>
    </source>
</evidence>
<organism evidence="15 16">
    <name type="scientific">Candidatus Giovannonibacteria bacterium RIFCSPHIGHO2_12_FULL_43_15</name>
    <dbReference type="NCBI Taxonomy" id="1798341"/>
    <lineage>
        <taxon>Bacteria</taxon>
        <taxon>Candidatus Giovannoniibacteriota</taxon>
    </lineage>
</organism>
<dbReference type="Pfam" id="PF00717">
    <property type="entry name" value="Peptidase_S24"/>
    <property type="match status" value="1"/>
</dbReference>
<dbReference type="EMBL" id="MFHT01000010">
    <property type="protein sequence ID" value="OGF77875.1"/>
    <property type="molecule type" value="Genomic_DNA"/>
</dbReference>
<dbReference type="GO" id="GO:0045892">
    <property type="term" value="P:negative regulation of DNA-templated transcription"/>
    <property type="evidence" value="ECO:0007669"/>
    <property type="project" value="InterPro"/>
</dbReference>
<keyword evidence="4" id="KW-0227">DNA damage</keyword>
<dbReference type="PRINTS" id="PR00726">
    <property type="entry name" value="LEXASERPTASE"/>
</dbReference>
<evidence type="ECO:0000256" key="7">
    <source>
        <dbReference type="ARBA" id="ARBA00023015"/>
    </source>
</evidence>
<evidence type="ECO:0000256" key="12">
    <source>
        <dbReference type="RuleBase" id="RU003991"/>
    </source>
</evidence>
<keyword evidence="8" id="KW-0238">DNA-binding</keyword>
<feature type="domain" description="LexA repressor DNA-binding" evidence="14">
    <location>
        <begin position="5"/>
        <end position="58"/>
    </location>
</feature>
<dbReference type="PANTHER" id="PTHR33516:SF2">
    <property type="entry name" value="LEXA REPRESSOR-RELATED"/>
    <property type="match status" value="1"/>
</dbReference>
<dbReference type="Gene3D" id="1.10.10.10">
    <property type="entry name" value="Winged helix-like DNA-binding domain superfamily/Winged helix DNA-binding domain"/>
    <property type="match status" value="1"/>
</dbReference>
<name>A0A1F5WQE3_9BACT</name>
<dbReference type="Gene3D" id="2.10.109.10">
    <property type="entry name" value="Umud Fragment, subunit A"/>
    <property type="match status" value="1"/>
</dbReference>
<reference evidence="15 16" key="1">
    <citation type="journal article" date="2016" name="Nat. Commun.">
        <title>Thousands of microbial genomes shed light on interconnected biogeochemical processes in an aquifer system.</title>
        <authorList>
            <person name="Anantharaman K."/>
            <person name="Brown C.T."/>
            <person name="Hug L.A."/>
            <person name="Sharon I."/>
            <person name="Castelle C.J."/>
            <person name="Probst A.J."/>
            <person name="Thomas B.C."/>
            <person name="Singh A."/>
            <person name="Wilkins M.J."/>
            <person name="Karaoz U."/>
            <person name="Brodie E.L."/>
            <person name="Williams K.H."/>
            <person name="Hubbard S.S."/>
            <person name="Banfield J.F."/>
        </authorList>
    </citation>
    <scope>NUCLEOTIDE SEQUENCE [LARGE SCALE GENOMIC DNA]</scope>
</reference>
<sequence>MKNIVTERQKQLLEVIYDFIKSTGYPPTFEEMRENLGVSSNQSIADLLEKLKKSNVIKKEIGARTLAILPLGYEILGAPQLAPFLGVTTAGMPTEAIEITGEWQALSSNVAKLQSDIFMLRISGDSMINAGIDDGDVVLVQTKKEFISKEIVLAEVNGDSTIKRFISEDKPPYVYLKPENPKYENIIFTEDVRLKGKVISVLKNDYWKQVK</sequence>
<keyword evidence="5 12" id="KW-0378">Hydrolase</keyword>
<keyword evidence="7" id="KW-0805">Transcription regulation</keyword>
<keyword evidence="10" id="KW-0234">DNA repair</keyword>
<dbReference type="GO" id="GO:0006508">
    <property type="term" value="P:proteolysis"/>
    <property type="evidence" value="ECO:0007669"/>
    <property type="project" value="InterPro"/>
</dbReference>
<keyword evidence="11" id="KW-0742">SOS response</keyword>
<dbReference type="InterPro" id="IPR006200">
    <property type="entry name" value="LexA"/>
</dbReference>
<evidence type="ECO:0000256" key="4">
    <source>
        <dbReference type="ARBA" id="ARBA00022763"/>
    </source>
</evidence>
<dbReference type="GO" id="GO:0003677">
    <property type="term" value="F:DNA binding"/>
    <property type="evidence" value="ECO:0007669"/>
    <property type="project" value="UniProtKB-KW"/>
</dbReference>
<dbReference type="AlphaFoldDB" id="A0A1F5WQE3"/>
<dbReference type="SUPFAM" id="SSF51306">
    <property type="entry name" value="LexA/Signal peptidase"/>
    <property type="match status" value="1"/>
</dbReference>
<evidence type="ECO:0000313" key="15">
    <source>
        <dbReference type="EMBL" id="OGF77875.1"/>
    </source>
</evidence>
<dbReference type="Pfam" id="PF01726">
    <property type="entry name" value="LexA_DNA_bind"/>
    <property type="match status" value="1"/>
</dbReference>
<dbReference type="GO" id="GO:0006281">
    <property type="term" value="P:DNA repair"/>
    <property type="evidence" value="ECO:0007669"/>
    <property type="project" value="UniProtKB-KW"/>
</dbReference>
<dbReference type="GO" id="GO:0009432">
    <property type="term" value="P:SOS response"/>
    <property type="evidence" value="ECO:0007669"/>
    <property type="project" value="UniProtKB-KW"/>
</dbReference>
<dbReference type="CDD" id="cd06529">
    <property type="entry name" value="S24_LexA-like"/>
    <property type="match status" value="1"/>
</dbReference>
<protein>
    <submittedName>
        <fullName evidence="15">Repressor LexA</fullName>
    </submittedName>
</protein>
<dbReference type="NCBIfam" id="TIGR00498">
    <property type="entry name" value="lexA"/>
    <property type="match status" value="1"/>
</dbReference>
<evidence type="ECO:0000256" key="11">
    <source>
        <dbReference type="ARBA" id="ARBA00023236"/>
    </source>
</evidence>
<comment type="caution">
    <text evidence="15">The sequence shown here is derived from an EMBL/GenBank/DDBJ whole genome shotgun (WGS) entry which is preliminary data.</text>
</comment>
<dbReference type="Proteomes" id="UP000177723">
    <property type="component" value="Unassembled WGS sequence"/>
</dbReference>
<dbReference type="InterPro" id="IPR006199">
    <property type="entry name" value="LexA_DNA-bd_dom"/>
</dbReference>
<accession>A0A1F5WQE3</accession>
<evidence type="ECO:0000256" key="2">
    <source>
        <dbReference type="ARBA" id="ARBA00022491"/>
    </source>
</evidence>
<keyword evidence="2" id="KW-0678">Repressor</keyword>
<comment type="similarity">
    <text evidence="1 12">Belongs to the peptidase S24 family.</text>
</comment>
<proteinExistence type="inferred from homology"/>
<dbReference type="InterPro" id="IPR050077">
    <property type="entry name" value="LexA_repressor"/>
</dbReference>
<dbReference type="InterPro" id="IPR006197">
    <property type="entry name" value="Peptidase_S24_LexA"/>
</dbReference>
<evidence type="ECO:0000256" key="9">
    <source>
        <dbReference type="ARBA" id="ARBA00023163"/>
    </source>
</evidence>
<dbReference type="GO" id="GO:0004252">
    <property type="term" value="F:serine-type endopeptidase activity"/>
    <property type="evidence" value="ECO:0007669"/>
    <property type="project" value="InterPro"/>
</dbReference>
<evidence type="ECO:0000256" key="6">
    <source>
        <dbReference type="ARBA" id="ARBA00022813"/>
    </source>
</evidence>
<evidence type="ECO:0000259" key="14">
    <source>
        <dbReference type="Pfam" id="PF01726"/>
    </source>
</evidence>
<evidence type="ECO:0000256" key="10">
    <source>
        <dbReference type="ARBA" id="ARBA00023204"/>
    </source>
</evidence>